<evidence type="ECO:0000313" key="1">
    <source>
        <dbReference type="EMBL" id="GGE19835.1"/>
    </source>
</evidence>
<accession>A0A916ZZR2</accession>
<protein>
    <recommendedName>
        <fullName evidence="3">Cupin domain-containing protein</fullName>
    </recommendedName>
</protein>
<reference evidence="1" key="1">
    <citation type="journal article" date="2014" name="Int. J. Syst. Evol. Microbiol.">
        <title>Complete genome sequence of Corynebacterium casei LMG S-19264T (=DSM 44701T), isolated from a smear-ripened cheese.</title>
        <authorList>
            <consortium name="US DOE Joint Genome Institute (JGI-PGF)"/>
            <person name="Walter F."/>
            <person name="Albersmeier A."/>
            <person name="Kalinowski J."/>
            <person name="Ruckert C."/>
        </authorList>
    </citation>
    <scope>NUCLEOTIDE SEQUENCE</scope>
    <source>
        <strain evidence="1">CGMCC 1.15519</strain>
    </source>
</reference>
<proteinExistence type="predicted"/>
<dbReference type="EMBL" id="BMJM01000012">
    <property type="protein sequence ID" value="GGE19835.1"/>
    <property type="molecule type" value="Genomic_DNA"/>
</dbReference>
<reference evidence="1" key="2">
    <citation type="submission" date="2020-09" db="EMBL/GenBank/DDBJ databases">
        <authorList>
            <person name="Sun Q."/>
            <person name="Zhou Y."/>
        </authorList>
    </citation>
    <scope>NUCLEOTIDE SEQUENCE</scope>
    <source>
        <strain evidence="1">CGMCC 1.15519</strain>
    </source>
</reference>
<evidence type="ECO:0008006" key="3">
    <source>
        <dbReference type="Google" id="ProtNLM"/>
    </source>
</evidence>
<dbReference type="SUPFAM" id="SSF51182">
    <property type="entry name" value="RmlC-like cupins"/>
    <property type="match status" value="1"/>
</dbReference>
<organism evidence="1 2">
    <name type="scientific">Sandarakinorhabdus glacialis</name>
    <dbReference type="NCBI Taxonomy" id="1614636"/>
    <lineage>
        <taxon>Bacteria</taxon>
        <taxon>Pseudomonadati</taxon>
        <taxon>Pseudomonadota</taxon>
        <taxon>Alphaproteobacteria</taxon>
        <taxon>Sphingomonadales</taxon>
        <taxon>Sphingosinicellaceae</taxon>
        <taxon>Sandarakinorhabdus</taxon>
    </lineage>
</organism>
<dbReference type="Proteomes" id="UP000635071">
    <property type="component" value="Unassembled WGS sequence"/>
</dbReference>
<sequence>MPKLLSTLSPIATIEFDVATMPYWRLFTRDDGLSSVAASLLGGFVEQSVGGKAAAMWMLPAPGKVEVVQFAILPVGWVGEWHESPLRQWVVTLSGRWFIETQDGLRIEMGPGESHWGEDLGTRQINGNHGHRSGQLGDGPCAQMLVQFCALSKNA</sequence>
<evidence type="ECO:0000313" key="2">
    <source>
        <dbReference type="Proteomes" id="UP000635071"/>
    </source>
</evidence>
<dbReference type="AlphaFoldDB" id="A0A916ZZR2"/>
<gene>
    <name evidence="1" type="ORF">GCM10011529_28040</name>
</gene>
<dbReference type="CDD" id="cd07009">
    <property type="entry name" value="cupin_BLL0285-like"/>
    <property type="match status" value="1"/>
</dbReference>
<name>A0A916ZZR2_9SPHN</name>
<comment type="caution">
    <text evidence="1">The sequence shown here is derived from an EMBL/GenBank/DDBJ whole genome shotgun (WGS) entry which is preliminary data.</text>
</comment>
<dbReference type="InterPro" id="IPR011051">
    <property type="entry name" value="RmlC_Cupin_sf"/>
</dbReference>
<keyword evidence="2" id="KW-1185">Reference proteome</keyword>